<feature type="transmembrane region" description="Helical" evidence="2">
    <location>
        <begin position="24"/>
        <end position="43"/>
    </location>
</feature>
<feature type="transmembrane region" description="Helical" evidence="2">
    <location>
        <begin position="146"/>
        <end position="177"/>
    </location>
</feature>
<feature type="compositionally biased region" description="Acidic residues" evidence="1">
    <location>
        <begin position="329"/>
        <end position="344"/>
    </location>
</feature>
<protein>
    <recommendedName>
        <fullName evidence="5">Vaculolar membrane protein</fullName>
    </recommendedName>
</protein>
<dbReference type="AlphaFoldDB" id="A0A0L0HMK5"/>
<dbReference type="OMA" id="MLVIWAA"/>
<dbReference type="InParanoid" id="A0A0L0HMK5"/>
<evidence type="ECO:0000256" key="1">
    <source>
        <dbReference type="SAM" id="MobiDB-lite"/>
    </source>
</evidence>
<dbReference type="GeneID" id="27686340"/>
<keyword evidence="2" id="KW-1133">Transmembrane helix</keyword>
<dbReference type="eggNOG" id="ENOG502S1HE">
    <property type="taxonomic scope" value="Eukaryota"/>
</dbReference>
<dbReference type="Pfam" id="PF12400">
    <property type="entry name" value="STIMATE"/>
    <property type="match status" value="1"/>
</dbReference>
<reference evidence="3 4" key="1">
    <citation type="submission" date="2009-08" db="EMBL/GenBank/DDBJ databases">
        <title>The Genome Sequence of Spizellomyces punctatus strain DAOM BR117.</title>
        <authorList>
            <consortium name="The Broad Institute Genome Sequencing Platform"/>
            <person name="Russ C."/>
            <person name="Cuomo C."/>
            <person name="Shea T."/>
            <person name="Young S.K."/>
            <person name="Zeng Q."/>
            <person name="Koehrsen M."/>
            <person name="Haas B."/>
            <person name="Borodovsky M."/>
            <person name="Guigo R."/>
            <person name="Alvarado L."/>
            <person name="Berlin A."/>
            <person name="Bochicchio J."/>
            <person name="Borenstein D."/>
            <person name="Chapman S."/>
            <person name="Chen Z."/>
            <person name="Engels R."/>
            <person name="Freedman E."/>
            <person name="Gellesch M."/>
            <person name="Goldberg J."/>
            <person name="Griggs A."/>
            <person name="Gujja S."/>
            <person name="Heiman D."/>
            <person name="Hepburn T."/>
            <person name="Howarth C."/>
            <person name="Jen D."/>
            <person name="Larson L."/>
            <person name="Lewis B."/>
            <person name="Mehta T."/>
            <person name="Park D."/>
            <person name="Pearson M."/>
            <person name="Roberts A."/>
            <person name="Saif S."/>
            <person name="Shenoy N."/>
            <person name="Sisk P."/>
            <person name="Stolte C."/>
            <person name="Sykes S."/>
            <person name="Thomson T."/>
            <person name="Walk T."/>
            <person name="White J."/>
            <person name="Yandava C."/>
            <person name="Burger G."/>
            <person name="Gray M.W."/>
            <person name="Holland P.W.H."/>
            <person name="King N."/>
            <person name="Lang F.B.F."/>
            <person name="Roger A.J."/>
            <person name="Ruiz-Trillo I."/>
            <person name="Lander E."/>
            <person name="Nusbaum C."/>
        </authorList>
    </citation>
    <scope>NUCLEOTIDE SEQUENCE [LARGE SCALE GENOMIC DNA]</scope>
    <source>
        <strain evidence="3 4">DAOM BR117</strain>
    </source>
</reference>
<proteinExistence type="predicted"/>
<dbReference type="Proteomes" id="UP000053201">
    <property type="component" value="Unassembled WGS sequence"/>
</dbReference>
<keyword evidence="2" id="KW-0472">Membrane</keyword>
<gene>
    <name evidence="3" type="ORF">SPPG_02777</name>
</gene>
<feature type="transmembrane region" description="Helical" evidence="2">
    <location>
        <begin position="189"/>
        <end position="214"/>
    </location>
</feature>
<feature type="region of interest" description="Disordered" evidence="1">
    <location>
        <begin position="258"/>
        <end position="344"/>
    </location>
</feature>
<organism evidence="3 4">
    <name type="scientific">Spizellomyces punctatus (strain DAOM BR117)</name>
    <dbReference type="NCBI Taxonomy" id="645134"/>
    <lineage>
        <taxon>Eukaryota</taxon>
        <taxon>Fungi</taxon>
        <taxon>Fungi incertae sedis</taxon>
        <taxon>Chytridiomycota</taxon>
        <taxon>Chytridiomycota incertae sedis</taxon>
        <taxon>Chytridiomycetes</taxon>
        <taxon>Spizellomycetales</taxon>
        <taxon>Spizellomycetaceae</taxon>
        <taxon>Spizellomyces</taxon>
    </lineage>
</organism>
<dbReference type="OrthoDB" id="431202at2759"/>
<feature type="transmembrane region" description="Helical" evidence="2">
    <location>
        <begin position="94"/>
        <end position="120"/>
    </location>
</feature>
<dbReference type="STRING" id="645134.A0A0L0HMK5"/>
<dbReference type="PANTHER" id="PTHR31735:SF1">
    <property type="entry name" value="VACUOLAR MEMBRANE PROTEIN YPL162C"/>
    <property type="match status" value="1"/>
</dbReference>
<dbReference type="GO" id="GO:0016020">
    <property type="term" value="C:membrane"/>
    <property type="evidence" value="ECO:0007669"/>
    <property type="project" value="TreeGrafter"/>
</dbReference>
<keyword evidence="4" id="KW-1185">Reference proteome</keyword>
<evidence type="ECO:0000256" key="2">
    <source>
        <dbReference type="SAM" id="Phobius"/>
    </source>
</evidence>
<evidence type="ECO:0000313" key="4">
    <source>
        <dbReference type="Proteomes" id="UP000053201"/>
    </source>
</evidence>
<dbReference type="PANTHER" id="PTHR31735">
    <property type="entry name" value="VACUOLAR MEMBRANE PROTEIN YPL162C"/>
    <property type="match status" value="1"/>
</dbReference>
<name>A0A0L0HMK5_SPIPD</name>
<dbReference type="RefSeq" id="XP_016610342.1">
    <property type="nucleotide sequence ID" value="XM_016751063.1"/>
</dbReference>
<keyword evidence="2" id="KW-0812">Transmembrane</keyword>
<dbReference type="InterPro" id="IPR022127">
    <property type="entry name" value="STIMATE/YPL162C"/>
</dbReference>
<feature type="transmembrane region" description="Helical" evidence="2">
    <location>
        <begin position="64"/>
        <end position="82"/>
    </location>
</feature>
<dbReference type="EMBL" id="KQ257453">
    <property type="protein sequence ID" value="KND02303.1"/>
    <property type="molecule type" value="Genomic_DNA"/>
</dbReference>
<dbReference type="VEuPathDB" id="FungiDB:SPPG_02777"/>
<sequence length="344" mass="38451">MSDLLQPPPGGGPPDEFRCELLDGFAVVIQVVMASIALSSLILKRQREYPRRPFVVWALDTSKQAVAAGMVHFANIAIAYVSDSKESDNPCIWYFLNILLDTTLGVGILALFLHGLHYAVDYLKIPDMKSGHYGNPPRISAWFRQLLLFITAWFFVKLTVVFLLKIFPFFAVIAGWLLDPLVHSGDTRLQVVVVMLIFPLIMNIIQAWLIDMVIKGKSQRVRLRSGSVGNESEVDSLEDNEDLVEDVEDHLGDFVRIGGEDTERGIGPEERRGRLTRHSSGSSQPLLKVHKSPSRKSPTQSHPGKRTPFGSPSDGYSPVERQDNTVEYVDLDEPVDVDFDVPRA</sequence>
<evidence type="ECO:0000313" key="3">
    <source>
        <dbReference type="EMBL" id="KND02303.1"/>
    </source>
</evidence>
<evidence type="ECO:0008006" key="5">
    <source>
        <dbReference type="Google" id="ProtNLM"/>
    </source>
</evidence>
<accession>A0A0L0HMK5</accession>
<feature type="compositionally biased region" description="Basic and acidic residues" evidence="1">
    <location>
        <begin position="258"/>
        <end position="273"/>
    </location>
</feature>